<feature type="transmembrane region" description="Helical" evidence="1">
    <location>
        <begin position="322"/>
        <end position="340"/>
    </location>
</feature>
<feature type="transmembrane region" description="Helical" evidence="1">
    <location>
        <begin position="352"/>
        <end position="374"/>
    </location>
</feature>
<dbReference type="PANTHER" id="PTHR36178">
    <property type="entry name" value="SLR0625 PROTEIN"/>
    <property type="match status" value="1"/>
</dbReference>
<dbReference type="RefSeq" id="WP_187332047.1">
    <property type="nucleotide sequence ID" value="NZ_CP060490.1"/>
</dbReference>
<protein>
    <submittedName>
        <fullName evidence="2">Sodium:glutamate symporter</fullName>
    </submittedName>
</protein>
<name>A0A7G9B1M5_9FIRM</name>
<proteinExistence type="predicted"/>
<sequence length="451" mass="48458">MTDIFLDFAIASALILAGQLIRSKVKAVQAFFVPASLIAGIIGLIMGSYGFDVLKFSESAGSYAGILIVIVFTAVGVQGFHFATGAKKEIGRMMSFLSYRFFGHCIQVAIPVLISVLLIARLVPGTSDAFGFILISGFCGGHGTAAAVGVALGDLGFADAMDLCMTSATVGILTGVFGGMILIKIATKKGYTEFIKDFRFISGELRTGLIPKEKQQSMCRDGVSVVSIDPLAWHTALLLVPAGLGILGARWVSSTFSLSIPDYCVGFLFGLVFWAALKKAGVYEYVDTELFGRISGCATDYLVFFGVALIKIPVVVKYALPLLILMLTGIVLVVVNYTFFGSRMNEKCWCERSIFCYGYLTGVFAIGFVLLRIVDPQNKSRTLSDTAITTPFTTLLEIFTWSFCPAMLMAGRVWLVVGLFGAIAAACLIASRSCGWWYGKLPKAGRGAYGE</sequence>
<feature type="transmembrane region" description="Helical" evidence="1">
    <location>
        <begin position="6"/>
        <end position="23"/>
    </location>
</feature>
<keyword evidence="1" id="KW-1133">Transmembrane helix</keyword>
<evidence type="ECO:0000313" key="2">
    <source>
        <dbReference type="EMBL" id="QNL43456.1"/>
    </source>
</evidence>
<dbReference type="EMBL" id="CP060490">
    <property type="protein sequence ID" value="QNL43456.1"/>
    <property type="molecule type" value="Genomic_DNA"/>
</dbReference>
<dbReference type="GO" id="GO:0015501">
    <property type="term" value="F:glutamate:sodium symporter activity"/>
    <property type="evidence" value="ECO:0007669"/>
    <property type="project" value="InterPro"/>
</dbReference>
<reference evidence="2 3" key="1">
    <citation type="submission" date="2020-08" db="EMBL/GenBank/DDBJ databases">
        <authorList>
            <person name="Liu C."/>
            <person name="Sun Q."/>
        </authorList>
    </citation>
    <scope>NUCLEOTIDE SEQUENCE [LARGE SCALE GENOMIC DNA]</scope>
    <source>
        <strain evidence="2 3">NSJ-62</strain>
    </source>
</reference>
<evidence type="ECO:0000256" key="1">
    <source>
        <dbReference type="SAM" id="Phobius"/>
    </source>
</evidence>
<feature type="transmembrane region" description="Helical" evidence="1">
    <location>
        <begin position="129"/>
        <end position="151"/>
    </location>
</feature>
<keyword evidence="3" id="KW-1185">Reference proteome</keyword>
<feature type="transmembrane region" description="Helical" evidence="1">
    <location>
        <begin position="163"/>
        <end position="183"/>
    </location>
</feature>
<dbReference type="GO" id="GO:0016020">
    <property type="term" value="C:membrane"/>
    <property type="evidence" value="ECO:0007669"/>
    <property type="project" value="InterPro"/>
</dbReference>
<feature type="transmembrane region" description="Helical" evidence="1">
    <location>
        <begin position="231"/>
        <end position="253"/>
    </location>
</feature>
<feature type="transmembrane region" description="Helical" evidence="1">
    <location>
        <begin position="30"/>
        <end position="51"/>
    </location>
</feature>
<evidence type="ECO:0000313" key="3">
    <source>
        <dbReference type="Proteomes" id="UP000515960"/>
    </source>
</evidence>
<organism evidence="2 3">
    <name type="scientific">Oscillibacter hominis</name>
    <dbReference type="NCBI Taxonomy" id="2763056"/>
    <lineage>
        <taxon>Bacteria</taxon>
        <taxon>Bacillati</taxon>
        <taxon>Bacillota</taxon>
        <taxon>Clostridia</taxon>
        <taxon>Eubacteriales</taxon>
        <taxon>Oscillospiraceae</taxon>
        <taxon>Oscillibacter</taxon>
    </lineage>
</organism>
<feature type="transmembrane region" description="Helical" evidence="1">
    <location>
        <begin position="101"/>
        <end position="123"/>
    </location>
</feature>
<feature type="transmembrane region" description="Helical" evidence="1">
    <location>
        <begin position="260"/>
        <end position="278"/>
    </location>
</feature>
<dbReference type="Proteomes" id="UP000515960">
    <property type="component" value="Chromosome"/>
</dbReference>
<dbReference type="InterPro" id="IPR004445">
    <property type="entry name" value="GltS"/>
</dbReference>
<gene>
    <name evidence="2" type="ORF">H8790_08130</name>
</gene>
<dbReference type="PANTHER" id="PTHR36178:SF1">
    <property type="entry name" value="SODIUM_GLUTAMATE SYMPORTER"/>
    <property type="match status" value="1"/>
</dbReference>
<feature type="transmembrane region" description="Helical" evidence="1">
    <location>
        <begin position="414"/>
        <end position="438"/>
    </location>
</feature>
<keyword evidence="1" id="KW-0472">Membrane</keyword>
<feature type="transmembrane region" description="Helical" evidence="1">
    <location>
        <begin position="63"/>
        <end position="80"/>
    </location>
</feature>
<dbReference type="AlphaFoldDB" id="A0A7G9B1M5"/>
<dbReference type="GO" id="GO:0015813">
    <property type="term" value="P:L-glutamate transmembrane transport"/>
    <property type="evidence" value="ECO:0007669"/>
    <property type="project" value="InterPro"/>
</dbReference>
<keyword evidence="1" id="KW-0812">Transmembrane</keyword>
<dbReference type="KEGG" id="ohi:H8790_08130"/>
<accession>A0A7G9B1M5</accession>